<evidence type="ECO:0000313" key="3">
    <source>
        <dbReference type="Proteomes" id="UP000242715"/>
    </source>
</evidence>
<name>A0A2Z6PH04_TRISU</name>
<keyword evidence="3" id="KW-1185">Reference proteome</keyword>
<proteinExistence type="predicted"/>
<evidence type="ECO:0000256" key="1">
    <source>
        <dbReference type="SAM" id="MobiDB-lite"/>
    </source>
</evidence>
<dbReference type="AlphaFoldDB" id="A0A2Z6PH04"/>
<reference evidence="3" key="1">
    <citation type="journal article" date="2017" name="Front. Plant Sci.">
        <title>Climate Clever Clovers: New Paradigm to Reduce the Environmental Footprint of Ruminants by Breeding Low Methanogenic Forages Utilizing Haplotype Variation.</title>
        <authorList>
            <person name="Kaur P."/>
            <person name="Appels R."/>
            <person name="Bayer P.E."/>
            <person name="Keeble-Gagnere G."/>
            <person name="Wang J."/>
            <person name="Hirakawa H."/>
            <person name="Shirasawa K."/>
            <person name="Vercoe P."/>
            <person name="Stefanova K."/>
            <person name="Durmic Z."/>
            <person name="Nichols P."/>
            <person name="Revell C."/>
            <person name="Isobe S.N."/>
            <person name="Edwards D."/>
            <person name="Erskine W."/>
        </authorList>
    </citation>
    <scope>NUCLEOTIDE SEQUENCE [LARGE SCALE GENOMIC DNA]</scope>
    <source>
        <strain evidence="3">cv. Daliak</strain>
    </source>
</reference>
<accession>A0A2Z6PH04</accession>
<evidence type="ECO:0000313" key="2">
    <source>
        <dbReference type="EMBL" id="GAU44769.1"/>
    </source>
</evidence>
<feature type="region of interest" description="Disordered" evidence="1">
    <location>
        <begin position="15"/>
        <end position="66"/>
    </location>
</feature>
<dbReference type="EMBL" id="DF974070">
    <property type="protein sequence ID" value="GAU44769.1"/>
    <property type="molecule type" value="Genomic_DNA"/>
</dbReference>
<gene>
    <name evidence="2" type="ORF">TSUD_138810</name>
</gene>
<protein>
    <submittedName>
        <fullName evidence="2">Uncharacterized protein</fullName>
    </submittedName>
</protein>
<organism evidence="2 3">
    <name type="scientific">Trifolium subterraneum</name>
    <name type="common">Subterranean clover</name>
    <dbReference type="NCBI Taxonomy" id="3900"/>
    <lineage>
        <taxon>Eukaryota</taxon>
        <taxon>Viridiplantae</taxon>
        <taxon>Streptophyta</taxon>
        <taxon>Embryophyta</taxon>
        <taxon>Tracheophyta</taxon>
        <taxon>Spermatophyta</taxon>
        <taxon>Magnoliopsida</taxon>
        <taxon>eudicotyledons</taxon>
        <taxon>Gunneridae</taxon>
        <taxon>Pentapetalae</taxon>
        <taxon>rosids</taxon>
        <taxon>fabids</taxon>
        <taxon>Fabales</taxon>
        <taxon>Fabaceae</taxon>
        <taxon>Papilionoideae</taxon>
        <taxon>50 kb inversion clade</taxon>
        <taxon>NPAAA clade</taxon>
        <taxon>Hologalegina</taxon>
        <taxon>IRL clade</taxon>
        <taxon>Trifolieae</taxon>
        <taxon>Trifolium</taxon>
    </lineage>
</organism>
<sequence>MQLSPASADVKMRKLGNMSSAPPPPLFDVGPTTSAGLPVKDVKMRKLENTPNPPPTPMFDAAPGPG</sequence>
<dbReference type="Proteomes" id="UP000242715">
    <property type="component" value="Unassembled WGS sequence"/>
</dbReference>